<accession>A0A7J8TWY1</accession>
<sequence>MHQKRVSMLRMCKMSSKTQSCTSKTLKKVFKASSGV</sequence>
<proteinExistence type="predicted"/>
<protein>
    <submittedName>
        <fullName evidence="1">Uncharacterized protein</fullName>
    </submittedName>
</protein>
<name>A0A7J8TWY1_9ROSI</name>
<dbReference type="Proteomes" id="UP000593573">
    <property type="component" value="Unassembled WGS sequence"/>
</dbReference>
<gene>
    <name evidence="1" type="ORF">Goklo_027021</name>
</gene>
<organism evidence="1 2">
    <name type="scientific">Gossypium klotzschianum</name>
    <dbReference type="NCBI Taxonomy" id="34286"/>
    <lineage>
        <taxon>Eukaryota</taxon>
        <taxon>Viridiplantae</taxon>
        <taxon>Streptophyta</taxon>
        <taxon>Embryophyta</taxon>
        <taxon>Tracheophyta</taxon>
        <taxon>Spermatophyta</taxon>
        <taxon>Magnoliopsida</taxon>
        <taxon>eudicotyledons</taxon>
        <taxon>Gunneridae</taxon>
        <taxon>Pentapetalae</taxon>
        <taxon>rosids</taxon>
        <taxon>malvids</taxon>
        <taxon>Malvales</taxon>
        <taxon>Malvaceae</taxon>
        <taxon>Malvoideae</taxon>
        <taxon>Gossypium</taxon>
    </lineage>
</organism>
<dbReference type="EMBL" id="JABFAB010000002">
    <property type="protein sequence ID" value="MBA0642670.1"/>
    <property type="molecule type" value="Genomic_DNA"/>
</dbReference>
<comment type="caution">
    <text evidence="1">The sequence shown here is derived from an EMBL/GenBank/DDBJ whole genome shotgun (WGS) entry which is preliminary data.</text>
</comment>
<dbReference type="AlphaFoldDB" id="A0A7J8TWY1"/>
<keyword evidence="2" id="KW-1185">Reference proteome</keyword>
<evidence type="ECO:0000313" key="1">
    <source>
        <dbReference type="EMBL" id="MBA0642670.1"/>
    </source>
</evidence>
<evidence type="ECO:0000313" key="2">
    <source>
        <dbReference type="Proteomes" id="UP000593573"/>
    </source>
</evidence>
<reference evidence="1 2" key="1">
    <citation type="journal article" date="2019" name="Genome Biol. Evol.">
        <title>Insights into the evolution of the New World diploid cottons (Gossypium, subgenus Houzingenia) based on genome sequencing.</title>
        <authorList>
            <person name="Grover C.E."/>
            <person name="Arick M.A. 2nd"/>
            <person name="Thrash A."/>
            <person name="Conover J.L."/>
            <person name="Sanders W.S."/>
            <person name="Peterson D.G."/>
            <person name="Frelichowski J.E."/>
            <person name="Scheffler J.A."/>
            <person name="Scheffler B.E."/>
            <person name="Wendel J.F."/>
        </authorList>
    </citation>
    <scope>NUCLEOTIDE SEQUENCE [LARGE SCALE GENOMIC DNA]</scope>
    <source>
        <strain evidence="1">57</strain>
        <tissue evidence="1">Leaf</tissue>
    </source>
</reference>